<protein>
    <recommendedName>
        <fullName evidence="3">Alpha/beta hydrolase family protein</fullName>
    </recommendedName>
</protein>
<accession>A0ABT1Z062</accession>
<evidence type="ECO:0000313" key="2">
    <source>
        <dbReference type="Proteomes" id="UP001165396"/>
    </source>
</evidence>
<proteinExistence type="predicted"/>
<dbReference type="Proteomes" id="UP001165396">
    <property type="component" value="Unassembled WGS sequence"/>
</dbReference>
<organism evidence="1 2">
    <name type="scientific">Pseudosulfitobacter koreensis</name>
    <dbReference type="NCBI Taxonomy" id="2968472"/>
    <lineage>
        <taxon>Bacteria</taxon>
        <taxon>Pseudomonadati</taxon>
        <taxon>Pseudomonadota</taxon>
        <taxon>Alphaproteobacteria</taxon>
        <taxon>Rhodobacterales</taxon>
        <taxon>Roseobacteraceae</taxon>
        <taxon>Pseudosulfitobacter</taxon>
    </lineage>
</organism>
<evidence type="ECO:0000313" key="1">
    <source>
        <dbReference type="EMBL" id="MCR8826534.1"/>
    </source>
</evidence>
<dbReference type="Gene3D" id="3.40.50.1820">
    <property type="entry name" value="alpha/beta hydrolase"/>
    <property type="match status" value="1"/>
</dbReference>
<keyword evidence="2" id="KW-1185">Reference proteome</keyword>
<dbReference type="InterPro" id="IPR029058">
    <property type="entry name" value="AB_hydrolase_fold"/>
</dbReference>
<reference evidence="1" key="1">
    <citation type="submission" date="2022-07" db="EMBL/GenBank/DDBJ databases">
        <title>Pseudosulfitobacter sp. strain AP-MA-4, whole genome sequence.</title>
        <authorList>
            <person name="Jiang Y."/>
        </authorList>
    </citation>
    <scope>NUCLEOTIDE SEQUENCE</scope>
    <source>
        <strain evidence="1">AP-MA-4</strain>
    </source>
</reference>
<sequence length="265" mass="27966">MSDASTLAALWPSETYARTAAGRATAVILGPVAPEWQGAGFCRPLLGTLTDAGYDVHVVDSIAPLLSQVRPSPDAMLGTYRDLILDTTPAPDLIAGYAIGGTLAMALASNLPSVTRVLSLSGPGFADDLLAHELLRLLARLSQDDLTGSLRLLAASVAPRGTQPNADHMDQVEHADPNLAIARMTLGFRLLLGLDARAALCRFQGRTLALTGALSQLATAANLGGAPDQTGQFQHIEIEEAGMRILFDNPAACIEIIKNWLHENE</sequence>
<dbReference type="SUPFAM" id="SSF53474">
    <property type="entry name" value="alpha/beta-Hydrolases"/>
    <property type="match status" value="1"/>
</dbReference>
<name>A0ABT1Z062_9RHOB</name>
<dbReference type="EMBL" id="JANKJG010000005">
    <property type="protein sequence ID" value="MCR8826534.1"/>
    <property type="molecule type" value="Genomic_DNA"/>
</dbReference>
<evidence type="ECO:0008006" key="3">
    <source>
        <dbReference type="Google" id="ProtNLM"/>
    </source>
</evidence>
<comment type="caution">
    <text evidence="1">The sequence shown here is derived from an EMBL/GenBank/DDBJ whole genome shotgun (WGS) entry which is preliminary data.</text>
</comment>
<dbReference type="RefSeq" id="WP_258294241.1">
    <property type="nucleotide sequence ID" value="NZ_JANKJG010000005.1"/>
</dbReference>
<gene>
    <name evidence="1" type="ORF">NTA49_08290</name>
</gene>